<keyword evidence="4" id="KW-0547">Nucleotide-binding</keyword>
<gene>
    <name evidence="8" type="ORF">Vbra_8884</name>
</gene>
<reference evidence="8 9" key="1">
    <citation type="submission" date="2014-11" db="EMBL/GenBank/DDBJ databases">
        <authorList>
            <person name="Zhu J."/>
            <person name="Qi W."/>
            <person name="Song R."/>
        </authorList>
    </citation>
    <scope>NUCLEOTIDE SEQUENCE [LARGE SCALE GENOMIC DNA]</scope>
</reference>
<dbReference type="OMA" id="HTQYGQW"/>
<dbReference type="GO" id="GO:0008478">
    <property type="term" value="F:pyridoxal kinase activity"/>
    <property type="evidence" value="ECO:0007669"/>
    <property type="project" value="UniProtKB-EC"/>
</dbReference>
<evidence type="ECO:0000259" key="7">
    <source>
        <dbReference type="Pfam" id="PF08543"/>
    </source>
</evidence>
<comment type="similarity">
    <text evidence="1">Belongs to the pyridoxine kinase family.</text>
</comment>
<dbReference type="CDD" id="cd01173">
    <property type="entry name" value="pyridoxal_pyridoxamine_kinase"/>
    <property type="match status" value="1"/>
</dbReference>
<evidence type="ECO:0000256" key="2">
    <source>
        <dbReference type="ARBA" id="ARBA00012104"/>
    </source>
</evidence>
<dbReference type="PANTHER" id="PTHR10534:SF2">
    <property type="entry name" value="PYRIDOXAL KINASE"/>
    <property type="match status" value="1"/>
</dbReference>
<proteinExistence type="inferred from homology"/>
<evidence type="ECO:0000256" key="1">
    <source>
        <dbReference type="ARBA" id="ARBA00008805"/>
    </source>
</evidence>
<accession>A0A0G4F809</accession>
<evidence type="ECO:0000313" key="8">
    <source>
        <dbReference type="EMBL" id="CEM08853.1"/>
    </source>
</evidence>
<keyword evidence="6" id="KW-0067">ATP-binding</keyword>
<keyword evidence="9" id="KW-1185">Reference proteome</keyword>
<dbReference type="Proteomes" id="UP000041254">
    <property type="component" value="Unassembled WGS sequence"/>
</dbReference>
<dbReference type="GO" id="GO:0009443">
    <property type="term" value="P:pyridoxal 5'-phosphate salvage"/>
    <property type="evidence" value="ECO:0007669"/>
    <property type="project" value="InterPro"/>
</dbReference>
<dbReference type="AlphaFoldDB" id="A0A0G4F809"/>
<dbReference type="Gene3D" id="3.40.1190.20">
    <property type="match status" value="1"/>
</dbReference>
<dbReference type="OrthoDB" id="3689at2759"/>
<evidence type="ECO:0000256" key="6">
    <source>
        <dbReference type="ARBA" id="ARBA00022840"/>
    </source>
</evidence>
<dbReference type="PANTHER" id="PTHR10534">
    <property type="entry name" value="PYRIDOXAL KINASE"/>
    <property type="match status" value="1"/>
</dbReference>
<evidence type="ECO:0000256" key="4">
    <source>
        <dbReference type="ARBA" id="ARBA00022741"/>
    </source>
</evidence>
<dbReference type="EMBL" id="CDMY01000388">
    <property type="protein sequence ID" value="CEM08853.1"/>
    <property type="molecule type" value="Genomic_DNA"/>
</dbReference>
<protein>
    <recommendedName>
        <fullName evidence="2">pyridoxal kinase</fullName>
        <ecNumber evidence="2">2.7.1.35</ecNumber>
    </recommendedName>
</protein>
<evidence type="ECO:0000313" key="9">
    <source>
        <dbReference type="Proteomes" id="UP000041254"/>
    </source>
</evidence>
<keyword evidence="3" id="KW-0808">Transferase</keyword>
<dbReference type="EC" id="2.7.1.35" evidence="2"/>
<dbReference type="PhylomeDB" id="A0A0G4F809"/>
<sequence>MSSAYRQGSTQDISQARILSVQSHVVNGYVGNKAAIFPLQLLGNDVDFINSVQFVSQFVHQGQKLSGEELRTLLDGLQKHNLGNYQYFLTGFIGQPSFLREVLAFIKSQKANPPLSLSPSPSAPIWLCDPVLGDNGKLYTDEALIDIYRTEVLPATDIITPNQWELRWLTGLPADTLDDLINCFQHLHVNGPRIIVATSAAITTPQCEGDQGGGMVPSSLYLVASEYRGAGDDAALEHGADGRRRVRRGDMECWSLKFPNLDLAYYGQGDLTAALLLANYHKYRRNLARTIEVTLAAVQGVIERTLRLGDDRVNLDITGSQAEILNPTVVHKAERIPT</sequence>
<dbReference type="GO" id="GO:0005524">
    <property type="term" value="F:ATP binding"/>
    <property type="evidence" value="ECO:0007669"/>
    <property type="project" value="UniProtKB-KW"/>
</dbReference>
<dbReference type="FunCoup" id="A0A0G4F809">
    <property type="interactions" value="60"/>
</dbReference>
<dbReference type="InParanoid" id="A0A0G4F809"/>
<dbReference type="SUPFAM" id="SSF53613">
    <property type="entry name" value="Ribokinase-like"/>
    <property type="match status" value="1"/>
</dbReference>
<organism evidence="8 9">
    <name type="scientific">Vitrella brassicaformis (strain CCMP3155)</name>
    <dbReference type="NCBI Taxonomy" id="1169540"/>
    <lineage>
        <taxon>Eukaryota</taxon>
        <taxon>Sar</taxon>
        <taxon>Alveolata</taxon>
        <taxon>Colpodellida</taxon>
        <taxon>Vitrellaceae</taxon>
        <taxon>Vitrella</taxon>
    </lineage>
</organism>
<dbReference type="NCBIfam" id="TIGR00687">
    <property type="entry name" value="pyridox_kin"/>
    <property type="match status" value="1"/>
</dbReference>
<keyword evidence="5" id="KW-0418">Kinase</keyword>
<dbReference type="InterPro" id="IPR013749">
    <property type="entry name" value="PM/HMP-P_kinase-1"/>
</dbReference>
<dbReference type="Pfam" id="PF08543">
    <property type="entry name" value="Phos_pyr_kin"/>
    <property type="match status" value="1"/>
</dbReference>
<dbReference type="VEuPathDB" id="CryptoDB:Vbra_8884"/>
<evidence type="ECO:0000256" key="3">
    <source>
        <dbReference type="ARBA" id="ARBA00022679"/>
    </source>
</evidence>
<name>A0A0G4F809_VITBC</name>
<dbReference type="GO" id="GO:0005829">
    <property type="term" value="C:cytosol"/>
    <property type="evidence" value="ECO:0007669"/>
    <property type="project" value="TreeGrafter"/>
</dbReference>
<feature type="domain" description="Pyridoxamine kinase/Phosphomethylpyrimidine kinase" evidence="7">
    <location>
        <begin position="126"/>
        <end position="201"/>
    </location>
</feature>
<evidence type="ECO:0000256" key="5">
    <source>
        <dbReference type="ARBA" id="ARBA00022777"/>
    </source>
</evidence>
<dbReference type="STRING" id="1169540.A0A0G4F809"/>
<dbReference type="InterPro" id="IPR004625">
    <property type="entry name" value="PyrdxlKinase"/>
</dbReference>
<dbReference type="InterPro" id="IPR029056">
    <property type="entry name" value="Ribokinase-like"/>
</dbReference>